<dbReference type="GO" id="GO:0016301">
    <property type="term" value="F:kinase activity"/>
    <property type="evidence" value="ECO:0007669"/>
    <property type="project" value="UniProtKB-KW"/>
</dbReference>
<sequence length="354" mass="39770">MKETYIYGIGVMSGTSLDGIDIAYIKIHQNIYKDFKILKAETISYNSYWKEKLQEAINYNAADLEELDIEYGKFLGQVIHNFITKHTVSRLDFIASHGHTVLHQPELGVTLQVGNGQEIANITKKEVVCDFRTQDVALGGQGAPLVPIGDKLLFADYDYCLNLGGFANISYEKNNKRIAFDICPVNIVLNHYTRKLGLDFDEGGKIASKGKINDALLESLNSLNFYATEPPKSLGLEWVKEHVFPLIDRKETDISTILRTFVEHSAMQIAKIITKKSKILVTGGGAFNSFLMDRIAFYLKKPIPLVTRELIDYKEALVFAFLGLLKRKGEVNCLQSVTGAKENHSSGKFFYPQK</sequence>
<evidence type="ECO:0000313" key="2">
    <source>
        <dbReference type="Proteomes" id="UP001232001"/>
    </source>
</evidence>
<keyword evidence="1" id="KW-0808">Transferase</keyword>
<dbReference type="RefSeq" id="WP_279652855.1">
    <property type="nucleotide sequence ID" value="NZ_CP122539.1"/>
</dbReference>
<dbReference type="InterPro" id="IPR043129">
    <property type="entry name" value="ATPase_NBD"/>
</dbReference>
<dbReference type="EC" id="2.7.1.170" evidence="1"/>
<gene>
    <name evidence="1" type="ORF">P8625_07620</name>
</gene>
<dbReference type="SUPFAM" id="SSF53067">
    <property type="entry name" value="Actin-like ATPase domain"/>
    <property type="match status" value="1"/>
</dbReference>
<dbReference type="InterPro" id="IPR005338">
    <property type="entry name" value="Anhydro_N_Ac-Mur_kinase"/>
</dbReference>
<organism evidence="1 2">
    <name type="scientific">Tenacibaculum tangerinum</name>
    <dbReference type="NCBI Taxonomy" id="3038772"/>
    <lineage>
        <taxon>Bacteria</taxon>
        <taxon>Pseudomonadati</taxon>
        <taxon>Bacteroidota</taxon>
        <taxon>Flavobacteriia</taxon>
        <taxon>Flavobacteriales</taxon>
        <taxon>Flavobacteriaceae</taxon>
        <taxon>Tenacibaculum</taxon>
    </lineage>
</organism>
<dbReference type="EMBL" id="CP122539">
    <property type="protein sequence ID" value="WGH76999.1"/>
    <property type="molecule type" value="Genomic_DNA"/>
</dbReference>
<name>A0ABY8L6W2_9FLAO</name>
<keyword evidence="2" id="KW-1185">Reference proteome</keyword>
<dbReference type="Gene3D" id="3.30.420.40">
    <property type="match status" value="2"/>
</dbReference>
<dbReference type="NCBIfam" id="NF007144">
    <property type="entry name" value="PRK09585.2-3"/>
    <property type="match status" value="1"/>
</dbReference>
<keyword evidence="1" id="KW-0418">Kinase</keyword>
<dbReference type="Pfam" id="PF03702">
    <property type="entry name" value="AnmK"/>
    <property type="match status" value="1"/>
</dbReference>
<protein>
    <submittedName>
        <fullName evidence="1">Anhydro-N-acetylmuramic acid kinase</fullName>
        <ecNumber evidence="1">2.7.1.170</ecNumber>
    </submittedName>
</protein>
<proteinExistence type="predicted"/>
<evidence type="ECO:0000313" key="1">
    <source>
        <dbReference type="EMBL" id="WGH76999.1"/>
    </source>
</evidence>
<reference evidence="1 2" key="1">
    <citation type="submission" date="2023-04" db="EMBL/GenBank/DDBJ databases">
        <title>Tenacibaculum tangerinum sp. nov., isolated from sea tidal flat of South Korea.</title>
        <authorList>
            <person name="Lee S.H."/>
            <person name="Kim J.-J."/>
        </authorList>
    </citation>
    <scope>NUCLEOTIDE SEQUENCE [LARGE SCALE GENOMIC DNA]</scope>
    <source>
        <strain evidence="1 2">GRR-S3-23</strain>
    </source>
</reference>
<accession>A0ABY8L6W2</accession>
<dbReference type="Proteomes" id="UP001232001">
    <property type="component" value="Chromosome"/>
</dbReference>
<dbReference type="PANTHER" id="PTHR30605:SF0">
    <property type="entry name" value="ANHYDRO-N-ACETYLMURAMIC ACID KINASE"/>
    <property type="match status" value="1"/>
</dbReference>
<dbReference type="PANTHER" id="PTHR30605">
    <property type="entry name" value="ANHYDRO-N-ACETYLMURAMIC ACID KINASE"/>
    <property type="match status" value="1"/>
</dbReference>